<reference evidence="1" key="1">
    <citation type="submission" date="2015-12" db="EMBL/GenBank/DDBJ databases">
        <title>Gene expression during late stages of embryo sac development: a critical building block for successful pollen-pistil interactions.</title>
        <authorList>
            <person name="Liu Y."/>
            <person name="Joly V."/>
            <person name="Sabar M."/>
            <person name="Matton D.P."/>
        </authorList>
    </citation>
    <scope>NUCLEOTIDE SEQUENCE</scope>
</reference>
<organism evidence="1">
    <name type="scientific">Solanum chacoense</name>
    <name type="common">Chaco potato</name>
    <dbReference type="NCBI Taxonomy" id="4108"/>
    <lineage>
        <taxon>Eukaryota</taxon>
        <taxon>Viridiplantae</taxon>
        <taxon>Streptophyta</taxon>
        <taxon>Embryophyta</taxon>
        <taxon>Tracheophyta</taxon>
        <taxon>Spermatophyta</taxon>
        <taxon>Magnoliopsida</taxon>
        <taxon>eudicotyledons</taxon>
        <taxon>Gunneridae</taxon>
        <taxon>Pentapetalae</taxon>
        <taxon>asterids</taxon>
        <taxon>lamiids</taxon>
        <taxon>Solanales</taxon>
        <taxon>Solanaceae</taxon>
        <taxon>Solanoideae</taxon>
        <taxon>Solaneae</taxon>
        <taxon>Solanum</taxon>
    </lineage>
</organism>
<proteinExistence type="predicted"/>
<evidence type="ECO:0000313" key="1">
    <source>
        <dbReference type="EMBL" id="JAP09673.1"/>
    </source>
</evidence>
<sequence>MMPIVNHVVPSQMKSMPNKLEKNESLSTENLPLMNCLRSSSTNNMLDINITETCLLSNKEA</sequence>
<name>A0A0V0GPQ1_SOLCH</name>
<dbReference type="AlphaFoldDB" id="A0A0V0GPQ1"/>
<protein>
    <submittedName>
        <fullName evidence="1">Putative ovule protein</fullName>
    </submittedName>
</protein>
<dbReference type="EMBL" id="GEDG01034564">
    <property type="protein sequence ID" value="JAP09673.1"/>
    <property type="molecule type" value="Transcribed_RNA"/>
</dbReference>
<accession>A0A0V0GPQ1</accession>